<dbReference type="InterPro" id="IPR051610">
    <property type="entry name" value="GPI/OXD"/>
</dbReference>
<evidence type="ECO:0000259" key="3">
    <source>
        <dbReference type="Pfam" id="PF07883"/>
    </source>
</evidence>
<feature type="domain" description="Cupin type-2" evidence="3">
    <location>
        <begin position="47"/>
        <end position="118"/>
    </location>
</feature>
<feature type="region of interest" description="Disordered" evidence="2">
    <location>
        <begin position="139"/>
        <end position="191"/>
    </location>
</feature>
<dbReference type="CDD" id="cd02224">
    <property type="entry name" value="cupin_SPO2919-like"/>
    <property type="match status" value="1"/>
</dbReference>
<evidence type="ECO:0000256" key="2">
    <source>
        <dbReference type="SAM" id="MobiDB-lite"/>
    </source>
</evidence>
<keyword evidence="5" id="KW-1185">Reference proteome</keyword>
<evidence type="ECO:0000256" key="1">
    <source>
        <dbReference type="ARBA" id="ARBA00022723"/>
    </source>
</evidence>
<evidence type="ECO:0000313" key="5">
    <source>
        <dbReference type="Proteomes" id="UP001595420"/>
    </source>
</evidence>
<gene>
    <name evidence="4" type="ORF">ACFOD3_23135</name>
</gene>
<dbReference type="RefSeq" id="WP_216838990.1">
    <property type="nucleotide sequence ID" value="NZ_JAFNJS010000008.1"/>
</dbReference>
<dbReference type="EMBL" id="JBHRSB010000008">
    <property type="protein sequence ID" value="MFC3002813.1"/>
    <property type="molecule type" value="Genomic_DNA"/>
</dbReference>
<accession>A0ABV7BZP3</accession>
<feature type="compositionally biased region" description="Low complexity" evidence="2">
    <location>
        <begin position="152"/>
        <end position="191"/>
    </location>
</feature>
<dbReference type="PANTHER" id="PTHR35848">
    <property type="entry name" value="OXALATE-BINDING PROTEIN"/>
    <property type="match status" value="1"/>
</dbReference>
<proteinExistence type="predicted"/>
<name>A0ABV7BZP3_9PROT</name>
<protein>
    <submittedName>
        <fullName evidence="4">Cupin domain-containing protein</fullName>
    </submittedName>
</protein>
<dbReference type="Pfam" id="PF07883">
    <property type="entry name" value="Cupin_2"/>
    <property type="match status" value="1"/>
</dbReference>
<dbReference type="Proteomes" id="UP001595420">
    <property type="component" value="Unassembled WGS sequence"/>
</dbReference>
<dbReference type="PANTHER" id="PTHR35848:SF9">
    <property type="entry name" value="SLL1358 PROTEIN"/>
    <property type="match status" value="1"/>
</dbReference>
<feature type="compositionally biased region" description="Basic and acidic residues" evidence="2">
    <location>
        <begin position="139"/>
        <end position="150"/>
    </location>
</feature>
<reference evidence="5" key="1">
    <citation type="journal article" date="2019" name="Int. J. Syst. Evol. Microbiol.">
        <title>The Global Catalogue of Microorganisms (GCM) 10K type strain sequencing project: providing services to taxonomists for standard genome sequencing and annotation.</title>
        <authorList>
            <consortium name="The Broad Institute Genomics Platform"/>
            <consortium name="The Broad Institute Genome Sequencing Center for Infectious Disease"/>
            <person name="Wu L."/>
            <person name="Ma J."/>
        </authorList>
    </citation>
    <scope>NUCLEOTIDE SEQUENCE [LARGE SCALE GENOMIC DNA]</scope>
    <source>
        <strain evidence="5">CGMCC 1.16855</strain>
    </source>
</reference>
<sequence>MAKRIDPATLLPVIGCSYPVPHDEPCRGRERRRLGDAAGLTQFGVNLLRLPPGAWSSQRHWHGLSDEFVFVVAGEVTLVTDAGPELLRAGEAAGFKAGEADGHHLRNLSGAEALVLEIGSRIEADDATYSDIDMLAPPHDRPAMYTRKDGTPLQATQSAPLAATQPAPLAATQPAPLAATQPAPLAATKPG</sequence>
<dbReference type="InterPro" id="IPR013096">
    <property type="entry name" value="Cupin_2"/>
</dbReference>
<organism evidence="4 5">
    <name type="scientific">Falsiroseomonas tokyonensis</name>
    <dbReference type="NCBI Taxonomy" id="430521"/>
    <lineage>
        <taxon>Bacteria</taxon>
        <taxon>Pseudomonadati</taxon>
        <taxon>Pseudomonadota</taxon>
        <taxon>Alphaproteobacteria</taxon>
        <taxon>Acetobacterales</taxon>
        <taxon>Roseomonadaceae</taxon>
        <taxon>Falsiroseomonas</taxon>
    </lineage>
</organism>
<evidence type="ECO:0000313" key="4">
    <source>
        <dbReference type="EMBL" id="MFC3002813.1"/>
    </source>
</evidence>
<keyword evidence="1" id="KW-0479">Metal-binding</keyword>
<comment type="caution">
    <text evidence="4">The sequence shown here is derived from an EMBL/GenBank/DDBJ whole genome shotgun (WGS) entry which is preliminary data.</text>
</comment>